<feature type="transmembrane region" description="Helical" evidence="1">
    <location>
        <begin position="63"/>
        <end position="80"/>
    </location>
</feature>
<keyword evidence="1" id="KW-0812">Transmembrane</keyword>
<reference evidence="2 3" key="1">
    <citation type="journal article" date="2009" name="Int. J. Syst. Evol. Microbiol.">
        <title>Paenibacillus contaminans sp. nov., isolated from a contaminated laboratory plate.</title>
        <authorList>
            <person name="Chou J.H."/>
            <person name="Lee J.H."/>
            <person name="Lin M.C."/>
            <person name="Chang P.S."/>
            <person name="Arun A.B."/>
            <person name="Young C.C."/>
            <person name="Chen W.M."/>
        </authorList>
    </citation>
    <scope>NUCLEOTIDE SEQUENCE [LARGE SCALE GENOMIC DNA]</scope>
    <source>
        <strain evidence="2 3">CKOBP-6</strain>
    </source>
</reference>
<dbReference type="InterPro" id="IPR036834">
    <property type="entry name" value="Bcl-2-like_sf"/>
</dbReference>
<keyword evidence="1" id="KW-0472">Membrane</keyword>
<protein>
    <recommendedName>
        <fullName evidence="4">Group-specific protein</fullName>
    </recommendedName>
</protein>
<dbReference type="AlphaFoldDB" id="A0A329M111"/>
<dbReference type="Proteomes" id="UP000250369">
    <property type="component" value="Unassembled WGS sequence"/>
</dbReference>
<feature type="transmembrane region" description="Helical" evidence="1">
    <location>
        <begin position="31"/>
        <end position="54"/>
    </location>
</feature>
<keyword evidence="3" id="KW-1185">Reference proteome</keyword>
<gene>
    <name evidence="2" type="ORF">DQG23_33300</name>
</gene>
<dbReference type="OrthoDB" id="2930674at2"/>
<evidence type="ECO:0000256" key="1">
    <source>
        <dbReference type="SAM" id="Phobius"/>
    </source>
</evidence>
<name>A0A329M111_9BACL</name>
<feature type="transmembrane region" description="Helical" evidence="1">
    <location>
        <begin position="92"/>
        <end position="109"/>
    </location>
</feature>
<accession>A0A329M111</accession>
<sequence>MLFVSWLGTYLDIILVGKKLFSFPARPLPELFSFNAVSTLLVLPFITAIAIYWFQKMARWQRIVALLVFGLMGMLVEQISERLGWFAHSGDWSHFYSFFGYMLVMWLAWKMYRWFA</sequence>
<evidence type="ECO:0008006" key="4">
    <source>
        <dbReference type="Google" id="ProtNLM"/>
    </source>
</evidence>
<comment type="caution">
    <text evidence="2">The sequence shown here is derived from an EMBL/GenBank/DDBJ whole genome shotgun (WGS) entry which is preliminary data.</text>
</comment>
<evidence type="ECO:0000313" key="2">
    <source>
        <dbReference type="EMBL" id="RAV13350.1"/>
    </source>
</evidence>
<proteinExistence type="predicted"/>
<dbReference type="NCBIfam" id="NF041644">
    <property type="entry name" value="CBO0543_fam"/>
    <property type="match status" value="1"/>
</dbReference>
<dbReference type="InterPro" id="IPR048147">
    <property type="entry name" value="CBO0543-like"/>
</dbReference>
<organism evidence="2 3">
    <name type="scientific">Paenibacillus contaminans</name>
    <dbReference type="NCBI Taxonomy" id="450362"/>
    <lineage>
        <taxon>Bacteria</taxon>
        <taxon>Bacillati</taxon>
        <taxon>Bacillota</taxon>
        <taxon>Bacilli</taxon>
        <taxon>Bacillales</taxon>
        <taxon>Paenibacillaceae</taxon>
        <taxon>Paenibacillus</taxon>
    </lineage>
</organism>
<keyword evidence="1" id="KW-1133">Transmembrane helix</keyword>
<evidence type="ECO:0000313" key="3">
    <source>
        <dbReference type="Proteomes" id="UP000250369"/>
    </source>
</evidence>
<dbReference type="EMBL" id="QMFB01000030">
    <property type="protein sequence ID" value="RAV13350.1"/>
    <property type="molecule type" value="Genomic_DNA"/>
</dbReference>
<dbReference type="SUPFAM" id="SSF56854">
    <property type="entry name" value="Bcl-2 inhibitors of programmed cell death"/>
    <property type="match status" value="1"/>
</dbReference>